<feature type="non-terminal residue" evidence="2">
    <location>
        <position position="70"/>
    </location>
</feature>
<reference evidence="2" key="1">
    <citation type="submission" date="2014-05" db="EMBL/GenBank/DDBJ databases">
        <title>The transcriptome of the halophilic microalga Tetraselmis sp. GSL018 isolated from the Great Salt Lake, Utah.</title>
        <authorList>
            <person name="Jinkerson R.E."/>
            <person name="D'Adamo S."/>
            <person name="Posewitz M.C."/>
        </authorList>
    </citation>
    <scope>NUCLEOTIDE SEQUENCE</scope>
    <source>
        <strain evidence="2">GSL018</strain>
    </source>
</reference>
<dbReference type="EMBL" id="GBEZ01011183">
    <property type="protein sequence ID" value="JAC74583.1"/>
    <property type="molecule type" value="Transcribed_RNA"/>
</dbReference>
<proteinExistence type="predicted"/>
<evidence type="ECO:0000256" key="1">
    <source>
        <dbReference type="SAM" id="MobiDB-lite"/>
    </source>
</evidence>
<dbReference type="AlphaFoldDB" id="A0A061RRL3"/>
<feature type="non-terminal residue" evidence="2">
    <location>
        <position position="1"/>
    </location>
</feature>
<organism evidence="2">
    <name type="scientific">Tetraselmis sp. GSL018</name>
    <dbReference type="NCBI Taxonomy" id="582737"/>
    <lineage>
        <taxon>Eukaryota</taxon>
        <taxon>Viridiplantae</taxon>
        <taxon>Chlorophyta</taxon>
        <taxon>core chlorophytes</taxon>
        <taxon>Chlorodendrophyceae</taxon>
        <taxon>Chlorodendrales</taxon>
        <taxon>Chlorodendraceae</taxon>
        <taxon>Tetraselmis</taxon>
    </lineage>
</organism>
<protein>
    <submittedName>
        <fullName evidence="2">Uncharacterized protein</fullName>
    </submittedName>
</protein>
<evidence type="ECO:0000313" key="2">
    <source>
        <dbReference type="EMBL" id="JAC74583.1"/>
    </source>
</evidence>
<gene>
    <name evidence="2" type="ORF">TSPGSL018_25568</name>
</gene>
<sequence>PDGVLVLRLQAAQEKQWPSSARGDRAGHATLLIHSQPPLALLPSPPTGRPELCEAAPRRGCESPQATRCH</sequence>
<feature type="region of interest" description="Disordered" evidence="1">
    <location>
        <begin position="36"/>
        <end position="70"/>
    </location>
</feature>
<name>A0A061RRL3_9CHLO</name>
<accession>A0A061RRL3</accession>